<evidence type="ECO:0000256" key="1">
    <source>
        <dbReference type="SAM" id="Coils"/>
    </source>
</evidence>
<feature type="compositionally biased region" description="Polar residues" evidence="2">
    <location>
        <begin position="1523"/>
        <end position="1532"/>
    </location>
</feature>
<feature type="compositionally biased region" description="Basic and acidic residues" evidence="2">
    <location>
        <begin position="1487"/>
        <end position="1502"/>
    </location>
</feature>
<feature type="compositionally biased region" description="Gly residues" evidence="2">
    <location>
        <begin position="1678"/>
        <end position="1688"/>
    </location>
</feature>
<reference evidence="3" key="2">
    <citation type="journal article" date="2022" name="Microbiol. Resour. Announc.">
        <title>Whole-Genome Sequence of Entomortierella parvispora E1425, a Mucoromycotan Fungus Associated with Burkholderiaceae-Related Endosymbiotic Bacteria.</title>
        <authorList>
            <person name="Herlambang A."/>
            <person name="Guo Y."/>
            <person name="Takashima Y."/>
            <person name="Narisawa K."/>
            <person name="Ohta H."/>
            <person name="Nishizawa T."/>
        </authorList>
    </citation>
    <scope>NUCLEOTIDE SEQUENCE</scope>
    <source>
        <strain evidence="3">E1425</strain>
    </source>
</reference>
<sequence length="1748" mass="190227">MSSSAPTVKDLYRVLTADFNASVTADKAKDTEAPRETIQHYLDRFVKSVTASSGNSQTPSTPSSANAASHSSASFLAGTTGSGGPAPSSGPAAAGRRHANELWYQSLTNSAHQQHTSNLPFAFHRLSRQSSVVASPANSGPSSLSGSATGSPILSSTTATQPHTTGSGNTGAPSSPSVQPTSTSFSISSTAPNANLAAQRFSAHLVGLYTQHGLGAVPIAAVASRMIIYLTHLLPFLTPQLVMADWWDRLLEPSLQGEIKLDKDTLKACRELVTECMIKDPLLDPQGSGSGSLLLAGDEEGQLETSLAMTAMPIAQFVLRVYIKAAHKLNHRLDDMDAAYLQSAGDGLQGSWLRSKERPNPSAHPGPLLSFTSAASASTTQSQSSVQKDLETQQRLFSKARALIRRKKDILVKNLETILFAYGGGVGRVKDFFSCLYTYFVGARYRAEILGLLCQFIRRQRVHLHQILATPLFDSLVLSLKYDTSPLIVSLGLMTLIMMMPRIPTALNDRLPELFAVLARILCWPRSRQQLMAVTQQEGANLTGQTIKSFDEFDEDSAKATSGAGANQDEKASGSPSSNGEIEYQDIPLYQHGIRWRRYGPAVPGGTSEGAPDPTAIFSFLYGLFPCNLLKFLNAPRIYLAQSLSPTGSPKLGSGHNSEDGEGADGGMVSPKEGSAEQKALYIDEDLLKSRVKTLLKRHSLHPALLTQTAEQEITDKARWQKLEPMEIVAMCVGLDIWSAGGLSGTGPILRSIEEDKRGVPVVDSDDDDDDDDDHVTFSGTGHRLLARSTSVKASDSSDADVRPVKSSSNRLTQAAAGASVESLGSEESADLTPIEILAQEDFFGPRAGVDTGARPLHSGSSAGFASSISAPSLPRARVRSKEVRMSQILRNFATLRGLDQDDYLQEVDQRKTFGSSGITSGQRRASAQKQATHDLYSHPVAATSSSSVDIVTPDIPATEEQQLTVATTSSSEMAVQASAATLEAISTMHQEYRKSIAQLERELLMAKNELNFELFLKQQHIQQISKVHQSHVLDASLEAERQNLYNTCRSLKAQLQETRVLLEKEKAELTQRKNKQTHWDTELKAKMQTFRDERKQLQFEVERLKQDINDTRQAQETQERLLTEERKGTFDLQNEIQDLSPKLKRMEEYEKRIEELTRQMVLWETEQSKSLEVQRQMDAVVGRWQNLELLLISEKEESRVLRNKVSQQSQILDDLRIQLAMSEGRAPGVMPSTPTIEFQSEDESHNHAIDNERDQDDGVDGSRGDEGDNDDTEDDHHSRLVRRASSRSKATSLRRRSGDGSRRPSDIGWPSTFSRSSSNQTGFEQQRRAEAVQELMIREKERWDQELQQAHNRLSREAVRNQQLEDRILELQGQLEMARAIDMRNMPGFGGGHGGGLGHGGGGGPGGGNGGIGNIEHDPEVHMEGPSQPVHFPHAPSGNDGIMRSHLDLHHHDGSTEGGDTDDGGSTGMIGRYSQRHRDDDEDGYSDPRMRSMGQHPHDQQPFESYHGSENIPPRPPGYPSQVGSMSSSSRLFGKGKSTSSSNLSSVKGSKSRSKWLQTPTTLERAQADSGTFGGILNIGPNTHLGAGSGTYRKSGESFSTVGSSSTATRATSGGLYPPMTYTRNMSHRSDGGSSDVTTASDSSATGRQRVLRGRAIARPLSDSELSHDLEAKGRGEAGGSTPGGSRSGSRSGSAASGSTSGGGSKKSGRSKEDREHRDRERDKIRLMGTMGPLVDPSKMYRNVRMF</sequence>
<keyword evidence="1" id="KW-0175">Coiled coil</keyword>
<feature type="compositionally biased region" description="Low complexity" evidence="2">
    <location>
        <begin position="173"/>
        <end position="186"/>
    </location>
</feature>
<feature type="compositionally biased region" description="Gly residues" evidence="2">
    <location>
        <begin position="1390"/>
        <end position="1414"/>
    </location>
</feature>
<feature type="compositionally biased region" description="Acidic residues" evidence="2">
    <location>
        <begin position="764"/>
        <end position="774"/>
    </location>
</feature>
<name>A0A9P3LYN4_9FUNG</name>
<feature type="coiled-coil region" evidence="1">
    <location>
        <begin position="983"/>
        <end position="1010"/>
    </location>
</feature>
<feature type="region of interest" description="Disordered" evidence="2">
    <location>
        <begin position="1589"/>
        <end position="1737"/>
    </location>
</feature>
<keyword evidence="4" id="KW-1185">Reference proteome</keyword>
<evidence type="ECO:0000313" key="3">
    <source>
        <dbReference type="EMBL" id="GJJ75040.1"/>
    </source>
</evidence>
<dbReference type="InterPro" id="IPR007483">
    <property type="entry name" value="Hamartin"/>
</dbReference>
<dbReference type="Proteomes" id="UP000827284">
    <property type="component" value="Unassembled WGS sequence"/>
</dbReference>
<feature type="compositionally biased region" description="Basic and acidic residues" evidence="2">
    <location>
        <begin position="1666"/>
        <end position="1677"/>
    </location>
</feature>
<feature type="compositionally biased region" description="Low complexity" evidence="2">
    <location>
        <begin position="1536"/>
        <end position="1550"/>
    </location>
</feature>
<dbReference type="Pfam" id="PF04388">
    <property type="entry name" value="Hamartin"/>
    <property type="match status" value="1"/>
</dbReference>
<feature type="compositionally biased region" description="Low complexity" evidence="2">
    <location>
        <begin position="55"/>
        <end position="94"/>
    </location>
</feature>
<dbReference type="EMBL" id="BQFW01000010">
    <property type="protein sequence ID" value="GJJ75040.1"/>
    <property type="molecule type" value="Genomic_DNA"/>
</dbReference>
<feature type="region of interest" description="Disordered" evidence="2">
    <location>
        <begin position="558"/>
        <end position="582"/>
    </location>
</feature>
<feature type="compositionally biased region" description="Low complexity" evidence="2">
    <location>
        <begin position="1689"/>
        <end position="1700"/>
    </location>
</feature>
<feature type="compositionally biased region" description="Basic and acidic residues" evidence="2">
    <location>
        <begin position="1243"/>
        <end position="1253"/>
    </location>
</feature>
<feature type="region of interest" description="Disordered" evidence="2">
    <location>
        <begin position="648"/>
        <end position="672"/>
    </location>
</feature>
<dbReference type="PANTHER" id="PTHR15154">
    <property type="entry name" value="HAMARTIN"/>
    <property type="match status" value="1"/>
</dbReference>
<feature type="compositionally biased region" description="Polar residues" evidence="2">
    <location>
        <begin position="132"/>
        <end position="172"/>
    </location>
</feature>
<feature type="coiled-coil region" evidence="1">
    <location>
        <begin position="1049"/>
        <end position="1167"/>
    </location>
</feature>
<feature type="compositionally biased region" description="Basic and acidic residues" evidence="2">
    <location>
        <begin position="1444"/>
        <end position="1456"/>
    </location>
</feature>
<dbReference type="GO" id="GO:0032007">
    <property type="term" value="P:negative regulation of TOR signaling"/>
    <property type="evidence" value="ECO:0007669"/>
    <property type="project" value="TreeGrafter"/>
</dbReference>
<feature type="region of interest" description="Disordered" evidence="2">
    <location>
        <begin position="1390"/>
        <end position="1563"/>
    </location>
</feature>
<evidence type="ECO:0008006" key="5">
    <source>
        <dbReference type="Google" id="ProtNLM"/>
    </source>
</evidence>
<proteinExistence type="predicted"/>
<feature type="compositionally biased region" description="Basic and acidic residues" evidence="2">
    <location>
        <begin position="1711"/>
        <end position="1727"/>
    </location>
</feature>
<dbReference type="OrthoDB" id="6022054at2759"/>
<gene>
    <name evidence="3" type="ORF">EMPS_07398</name>
</gene>
<dbReference type="GO" id="GO:0051726">
    <property type="term" value="P:regulation of cell cycle"/>
    <property type="evidence" value="ECO:0007669"/>
    <property type="project" value="TreeGrafter"/>
</dbReference>
<feature type="region of interest" description="Disordered" evidence="2">
    <location>
        <begin position="1242"/>
        <end position="1331"/>
    </location>
</feature>
<accession>A0A9P3LYN4</accession>
<protein>
    <recommendedName>
        <fullName evidence="5">Hamartin</fullName>
    </recommendedName>
</protein>
<dbReference type="GO" id="GO:0033596">
    <property type="term" value="C:TSC1-TSC2 complex"/>
    <property type="evidence" value="ECO:0007669"/>
    <property type="project" value="TreeGrafter"/>
</dbReference>
<organism evidence="3 4">
    <name type="scientific">Entomortierella parvispora</name>
    <dbReference type="NCBI Taxonomy" id="205924"/>
    <lineage>
        <taxon>Eukaryota</taxon>
        <taxon>Fungi</taxon>
        <taxon>Fungi incertae sedis</taxon>
        <taxon>Mucoromycota</taxon>
        <taxon>Mortierellomycotina</taxon>
        <taxon>Mortierellomycetes</taxon>
        <taxon>Mortierellales</taxon>
        <taxon>Mortierellaceae</taxon>
        <taxon>Entomortierella</taxon>
    </lineage>
</organism>
<feature type="compositionally biased region" description="Low complexity" evidence="2">
    <location>
        <begin position="1633"/>
        <end position="1648"/>
    </location>
</feature>
<feature type="region of interest" description="Disordered" evidence="2">
    <location>
        <begin position="754"/>
        <end position="826"/>
    </location>
</feature>
<evidence type="ECO:0000313" key="4">
    <source>
        <dbReference type="Proteomes" id="UP000827284"/>
    </source>
</evidence>
<evidence type="ECO:0000256" key="2">
    <source>
        <dbReference type="SAM" id="MobiDB-lite"/>
    </source>
</evidence>
<feature type="compositionally biased region" description="Basic and acidic residues" evidence="2">
    <location>
        <begin position="1297"/>
        <end position="1306"/>
    </location>
</feature>
<reference evidence="3" key="1">
    <citation type="submission" date="2021-11" db="EMBL/GenBank/DDBJ databases">
        <authorList>
            <person name="Herlambang A."/>
            <person name="Guo Y."/>
            <person name="Takashima Y."/>
            <person name="Nishizawa T."/>
        </authorList>
    </citation>
    <scope>NUCLEOTIDE SEQUENCE</scope>
    <source>
        <strain evidence="3">E1425</strain>
    </source>
</reference>
<dbReference type="PANTHER" id="PTHR15154:SF2">
    <property type="entry name" value="HAMARTIN"/>
    <property type="match status" value="1"/>
</dbReference>
<feature type="compositionally biased region" description="Low complexity" evidence="2">
    <location>
        <begin position="1598"/>
        <end position="1616"/>
    </location>
</feature>
<feature type="region of interest" description="Disordered" evidence="2">
    <location>
        <begin position="132"/>
        <end position="186"/>
    </location>
</feature>
<feature type="region of interest" description="Disordered" evidence="2">
    <location>
        <begin position="50"/>
        <end position="96"/>
    </location>
</feature>
<feature type="compositionally biased region" description="Polar residues" evidence="2">
    <location>
        <begin position="1312"/>
        <end position="1325"/>
    </location>
</feature>
<feature type="coiled-coil region" evidence="1">
    <location>
        <begin position="1348"/>
        <end position="1382"/>
    </location>
</feature>
<comment type="caution">
    <text evidence="3">The sequence shown here is derived from an EMBL/GenBank/DDBJ whole genome shotgun (WGS) entry which is preliminary data.</text>
</comment>